<feature type="domain" description="N-acetyltransferase" evidence="1">
    <location>
        <begin position="112"/>
        <end position="173"/>
    </location>
</feature>
<dbReference type="InterPro" id="IPR016181">
    <property type="entry name" value="Acyl_CoA_acyltransferase"/>
</dbReference>
<dbReference type="InterPro" id="IPR000182">
    <property type="entry name" value="GNAT_dom"/>
</dbReference>
<dbReference type="Pfam" id="PF00583">
    <property type="entry name" value="Acetyltransf_1"/>
    <property type="match status" value="1"/>
</dbReference>
<reference evidence="2 3" key="1">
    <citation type="submission" date="2021-08" db="EMBL/GenBank/DDBJ databases">
        <authorList>
            <person name="Peeters C."/>
        </authorList>
    </citation>
    <scope>NUCLEOTIDE SEQUENCE [LARGE SCALE GENOMIC DNA]</scope>
    <source>
        <strain evidence="2 3">LMG 32289</strain>
    </source>
</reference>
<protein>
    <recommendedName>
        <fullName evidence="1">N-acetyltransferase domain-containing protein</fullName>
    </recommendedName>
</protein>
<dbReference type="EMBL" id="CAJZAG010000016">
    <property type="protein sequence ID" value="CAG9186111.1"/>
    <property type="molecule type" value="Genomic_DNA"/>
</dbReference>
<dbReference type="Proteomes" id="UP000706525">
    <property type="component" value="Unassembled WGS sequence"/>
</dbReference>
<evidence type="ECO:0000259" key="1">
    <source>
        <dbReference type="Pfam" id="PF00583"/>
    </source>
</evidence>
<proteinExistence type="predicted"/>
<comment type="caution">
    <text evidence="2">The sequence shown here is derived from an EMBL/GenBank/DDBJ whole genome shotgun (WGS) entry which is preliminary data.</text>
</comment>
<evidence type="ECO:0000313" key="3">
    <source>
        <dbReference type="Proteomes" id="UP000706525"/>
    </source>
</evidence>
<dbReference type="SUPFAM" id="SSF55729">
    <property type="entry name" value="Acyl-CoA N-acyltransferases (Nat)"/>
    <property type="match status" value="1"/>
</dbReference>
<dbReference type="Gene3D" id="3.40.630.30">
    <property type="match status" value="1"/>
</dbReference>
<gene>
    <name evidence="2" type="ORF">LMG32289_06266</name>
</gene>
<keyword evidence="3" id="KW-1185">Reference proteome</keyword>
<evidence type="ECO:0000313" key="2">
    <source>
        <dbReference type="EMBL" id="CAG9186111.1"/>
    </source>
</evidence>
<sequence length="231" mass="25404">MERELVFDKRHLNDALAQPLSLVTSKPAWRGSDSANFAVFTEPPDAPGIAPLLKSLLGNVREAAEQDDLSERYSSLVGDGLDRSRGTRVEREVWKDGTHSQRIQYRLIATTAELAPIGYCTFAILTDQVSGFELEPEEVWAAPEWRGHGIGSAFAQIVASIAVHTIGELDVRPADKVRFVLPFPVLVTGDVYSLSGQAFLFSVGAALSDTSHGVRWKAFSKIGRIEVEPRW</sequence>
<organism evidence="2 3">
    <name type="scientific">Cupriavidus pampae</name>
    <dbReference type="NCBI Taxonomy" id="659251"/>
    <lineage>
        <taxon>Bacteria</taxon>
        <taxon>Pseudomonadati</taxon>
        <taxon>Pseudomonadota</taxon>
        <taxon>Betaproteobacteria</taxon>
        <taxon>Burkholderiales</taxon>
        <taxon>Burkholderiaceae</taxon>
        <taxon>Cupriavidus</taxon>
    </lineage>
</organism>
<accession>A0ABN7ZN66</accession>
<name>A0ABN7ZN66_9BURK</name>